<dbReference type="CDD" id="cd00515">
    <property type="entry name" value="HAM1"/>
    <property type="match status" value="1"/>
</dbReference>
<dbReference type="SUPFAM" id="SSF52972">
    <property type="entry name" value="ITPase-like"/>
    <property type="match status" value="1"/>
</dbReference>
<keyword evidence="13" id="KW-1185">Reference proteome</keyword>
<evidence type="ECO:0000256" key="5">
    <source>
        <dbReference type="ARBA" id="ARBA00022801"/>
    </source>
</evidence>
<feature type="binding site" evidence="10">
    <location>
        <position position="71"/>
    </location>
    <ligand>
        <name>substrate</name>
    </ligand>
</feature>
<feature type="binding site" evidence="10">
    <location>
        <begin position="181"/>
        <end position="182"/>
    </location>
    <ligand>
        <name>substrate</name>
    </ligand>
</feature>
<evidence type="ECO:0000256" key="7">
    <source>
        <dbReference type="ARBA" id="ARBA00023080"/>
    </source>
</evidence>
<dbReference type="AlphaFoldDB" id="A0A557R0X5"/>
<evidence type="ECO:0000313" key="12">
    <source>
        <dbReference type="EMBL" id="TVO58813.1"/>
    </source>
</evidence>
<evidence type="ECO:0000256" key="8">
    <source>
        <dbReference type="ARBA" id="ARBA00051875"/>
    </source>
</evidence>
<dbReference type="HAMAP" id="MF_01405">
    <property type="entry name" value="Non_canon_purine_NTPase"/>
    <property type="match status" value="1"/>
</dbReference>
<dbReference type="PANTHER" id="PTHR11067">
    <property type="entry name" value="INOSINE TRIPHOSPHATE PYROPHOSPHATASE/HAM1 PROTEIN"/>
    <property type="match status" value="1"/>
</dbReference>
<dbReference type="GO" id="GO:0005829">
    <property type="term" value="C:cytosol"/>
    <property type="evidence" value="ECO:0007669"/>
    <property type="project" value="TreeGrafter"/>
</dbReference>
<dbReference type="EC" id="3.6.1.66" evidence="10"/>
<feature type="binding site" evidence="10">
    <location>
        <position position="41"/>
    </location>
    <ligand>
        <name>Mg(2+)</name>
        <dbReference type="ChEBI" id="CHEBI:18420"/>
    </ligand>
</feature>
<organism evidence="12 13">
    <name type="scientific">Denitromonas halophila</name>
    <dbReference type="NCBI Taxonomy" id="1629404"/>
    <lineage>
        <taxon>Bacteria</taxon>
        <taxon>Pseudomonadati</taxon>
        <taxon>Pseudomonadota</taxon>
        <taxon>Betaproteobacteria</taxon>
        <taxon>Rhodocyclales</taxon>
        <taxon>Zoogloeaceae</taxon>
        <taxon>Denitromonas</taxon>
    </lineage>
</organism>
<feature type="binding site" evidence="10">
    <location>
        <begin position="153"/>
        <end position="156"/>
    </location>
    <ligand>
        <name>substrate</name>
    </ligand>
</feature>
<comment type="catalytic activity">
    <reaction evidence="8 10">
        <text>dITP + H2O = dIMP + diphosphate + H(+)</text>
        <dbReference type="Rhea" id="RHEA:28342"/>
        <dbReference type="ChEBI" id="CHEBI:15377"/>
        <dbReference type="ChEBI" id="CHEBI:15378"/>
        <dbReference type="ChEBI" id="CHEBI:33019"/>
        <dbReference type="ChEBI" id="CHEBI:61194"/>
        <dbReference type="ChEBI" id="CHEBI:61382"/>
        <dbReference type="EC" id="3.6.1.66"/>
    </reaction>
</comment>
<keyword evidence="3 10" id="KW-0479">Metal-binding</keyword>
<evidence type="ECO:0000256" key="11">
    <source>
        <dbReference type="RuleBase" id="RU003781"/>
    </source>
</evidence>
<comment type="catalytic activity">
    <reaction evidence="10">
        <text>ITP + H2O = IMP + diphosphate + H(+)</text>
        <dbReference type="Rhea" id="RHEA:29399"/>
        <dbReference type="ChEBI" id="CHEBI:15377"/>
        <dbReference type="ChEBI" id="CHEBI:15378"/>
        <dbReference type="ChEBI" id="CHEBI:33019"/>
        <dbReference type="ChEBI" id="CHEBI:58053"/>
        <dbReference type="ChEBI" id="CHEBI:61402"/>
        <dbReference type="EC" id="3.6.1.66"/>
    </reaction>
</comment>
<evidence type="ECO:0000256" key="6">
    <source>
        <dbReference type="ARBA" id="ARBA00022842"/>
    </source>
</evidence>
<dbReference type="GO" id="GO:0046872">
    <property type="term" value="F:metal ion binding"/>
    <property type="evidence" value="ECO:0007669"/>
    <property type="project" value="UniProtKB-KW"/>
</dbReference>
<dbReference type="Gene3D" id="3.90.950.10">
    <property type="match status" value="1"/>
</dbReference>
<name>A0A557R0X5_9RHOO</name>
<proteinExistence type="inferred from homology"/>
<dbReference type="EMBL" id="VMNK01000003">
    <property type="protein sequence ID" value="TVO58813.1"/>
    <property type="molecule type" value="Genomic_DNA"/>
</dbReference>
<comment type="subunit">
    <text evidence="2 10">Homodimer.</text>
</comment>
<keyword evidence="7 10" id="KW-0546">Nucleotide metabolism</keyword>
<keyword evidence="6 10" id="KW-0460">Magnesium</keyword>
<accession>A0A557R0X5</accession>
<dbReference type="PANTHER" id="PTHR11067:SF9">
    <property type="entry name" value="INOSINE TRIPHOSPHATE PYROPHOSPHATASE"/>
    <property type="match status" value="1"/>
</dbReference>
<dbReference type="FunFam" id="3.90.950.10:FF:000001">
    <property type="entry name" value="dITP/XTP pyrophosphatase"/>
    <property type="match status" value="1"/>
</dbReference>
<dbReference type="OrthoDB" id="9807456at2"/>
<dbReference type="GO" id="GO:0009146">
    <property type="term" value="P:purine nucleoside triphosphate catabolic process"/>
    <property type="evidence" value="ECO:0007669"/>
    <property type="project" value="UniProtKB-UniRule"/>
</dbReference>
<evidence type="ECO:0000256" key="1">
    <source>
        <dbReference type="ARBA" id="ARBA00008023"/>
    </source>
</evidence>
<evidence type="ECO:0000313" key="13">
    <source>
        <dbReference type="Proteomes" id="UP000319502"/>
    </source>
</evidence>
<keyword evidence="4 10" id="KW-0547">Nucleotide-binding</keyword>
<feature type="binding site" evidence="10">
    <location>
        <position position="176"/>
    </location>
    <ligand>
        <name>substrate</name>
    </ligand>
</feature>
<evidence type="ECO:0000256" key="4">
    <source>
        <dbReference type="ARBA" id="ARBA00022741"/>
    </source>
</evidence>
<dbReference type="GO" id="GO:0000166">
    <property type="term" value="F:nucleotide binding"/>
    <property type="evidence" value="ECO:0007669"/>
    <property type="project" value="UniProtKB-KW"/>
</dbReference>
<reference evidence="12 13" key="1">
    <citation type="submission" date="2019-07" db="EMBL/GenBank/DDBJ databases">
        <title>The pathways for chlorine oxyanion respiration interact through the shared metabolite chlorate.</title>
        <authorList>
            <person name="Barnum T.P."/>
            <person name="Cheng Y."/>
            <person name="Hill K.A."/>
            <person name="Lucas L.N."/>
            <person name="Carlson H.K."/>
            <person name="Coates J.D."/>
        </authorList>
    </citation>
    <scope>NUCLEOTIDE SEQUENCE [LARGE SCALE GENOMIC DNA]</scope>
    <source>
        <strain evidence="12 13">SFB-3</strain>
    </source>
</reference>
<evidence type="ECO:0000256" key="9">
    <source>
        <dbReference type="ARBA" id="ARBA00052017"/>
    </source>
</evidence>
<gene>
    <name evidence="12" type="primary">rdgB</name>
    <name evidence="12" type="ORF">FHP91_03880</name>
</gene>
<feature type="active site" description="Proton acceptor" evidence="10">
    <location>
        <position position="70"/>
    </location>
</feature>
<dbReference type="GO" id="GO:0036220">
    <property type="term" value="F:ITP diphosphatase activity"/>
    <property type="evidence" value="ECO:0007669"/>
    <property type="project" value="UniProtKB-UniRule"/>
</dbReference>
<sequence>MFDTVVLASGNAGKLREFTALLAPLGITVRPQSDFDVPEADEPYATFVENSLGKARHAAQHTGLPALADDSGLCVDALGGAPGIHSARYAGEPKSDARNIDRLIADLTGEDDRRARFVCVLALVRSADDPQPIIAEGEWHGRILDAPRGTHGFGYDPLFWLDDLQQSAAELDPALKNMLSHRGNACRHLLERIQALQAQP</sequence>
<dbReference type="NCBIfam" id="TIGR00042">
    <property type="entry name" value="RdgB/HAM1 family non-canonical purine NTP pyrophosphatase"/>
    <property type="match status" value="1"/>
</dbReference>
<dbReference type="GO" id="GO:0036222">
    <property type="term" value="F:XTP diphosphatase activity"/>
    <property type="evidence" value="ECO:0007669"/>
    <property type="project" value="UniProtKB-UniRule"/>
</dbReference>
<dbReference type="InterPro" id="IPR029001">
    <property type="entry name" value="ITPase-like_fam"/>
</dbReference>
<comment type="cofactor">
    <cofactor evidence="10">
        <name>Mg(2+)</name>
        <dbReference type="ChEBI" id="CHEBI:18420"/>
    </cofactor>
    <text evidence="10">Binds 1 Mg(2+) ion per subunit.</text>
</comment>
<dbReference type="GO" id="GO:0017111">
    <property type="term" value="F:ribonucleoside triphosphate phosphatase activity"/>
    <property type="evidence" value="ECO:0007669"/>
    <property type="project" value="InterPro"/>
</dbReference>
<comment type="caution">
    <text evidence="12">The sequence shown here is derived from an EMBL/GenBank/DDBJ whole genome shotgun (WGS) entry which is preliminary data.</text>
</comment>
<feature type="binding site" evidence="10">
    <location>
        <begin position="9"/>
        <end position="14"/>
    </location>
    <ligand>
        <name>substrate</name>
    </ligand>
</feature>
<dbReference type="InterPro" id="IPR020922">
    <property type="entry name" value="dITP/XTP_pyrophosphatase"/>
</dbReference>
<comment type="function">
    <text evidence="10">Pyrophosphatase that catalyzes the hydrolysis of nucleoside triphosphates to their monophosphate derivatives, with a high preference for the non-canonical purine nucleotides XTP (xanthosine triphosphate), dITP (deoxyinosine triphosphate) and ITP. Seems to function as a house-cleaning enzyme that removes non-canonical purine nucleotides from the nucleotide pool, thus preventing their incorporation into DNA/RNA and avoiding chromosomal lesions.</text>
</comment>
<feature type="binding site" evidence="10">
    <location>
        <position position="70"/>
    </location>
    <ligand>
        <name>Mg(2+)</name>
        <dbReference type="ChEBI" id="CHEBI:18420"/>
    </ligand>
</feature>
<dbReference type="Pfam" id="PF01725">
    <property type="entry name" value="Ham1p_like"/>
    <property type="match status" value="1"/>
</dbReference>
<evidence type="ECO:0000256" key="10">
    <source>
        <dbReference type="HAMAP-Rule" id="MF_01405"/>
    </source>
</evidence>
<dbReference type="InterPro" id="IPR002637">
    <property type="entry name" value="RdgB/HAM1"/>
</dbReference>
<protein>
    <recommendedName>
        <fullName evidence="10">dITP/XTP pyrophosphatase</fullName>
        <ecNumber evidence="10">3.6.1.66</ecNumber>
    </recommendedName>
    <alternativeName>
        <fullName evidence="10">Non-canonical purine NTP pyrophosphatase</fullName>
    </alternativeName>
    <alternativeName>
        <fullName evidence="10">Non-standard purine NTP pyrophosphatase</fullName>
    </alternativeName>
    <alternativeName>
        <fullName evidence="10">Nucleoside-triphosphate diphosphatase</fullName>
    </alternativeName>
    <alternativeName>
        <fullName evidence="10">Nucleoside-triphosphate pyrophosphatase</fullName>
        <shortName evidence="10">NTPase</shortName>
    </alternativeName>
</protein>
<evidence type="ECO:0000256" key="3">
    <source>
        <dbReference type="ARBA" id="ARBA00022723"/>
    </source>
</evidence>
<dbReference type="Proteomes" id="UP000319502">
    <property type="component" value="Unassembled WGS sequence"/>
</dbReference>
<comment type="similarity">
    <text evidence="1 10 11">Belongs to the HAM1 NTPase family.</text>
</comment>
<comment type="catalytic activity">
    <reaction evidence="9 10">
        <text>XTP + H2O = XMP + diphosphate + H(+)</text>
        <dbReference type="Rhea" id="RHEA:28610"/>
        <dbReference type="ChEBI" id="CHEBI:15377"/>
        <dbReference type="ChEBI" id="CHEBI:15378"/>
        <dbReference type="ChEBI" id="CHEBI:33019"/>
        <dbReference type="ChEBI" id="CHEBI:57464"/>
        <dbReference type="ChEBI" id="CHEBI:61314"/>
        <dbReference type="EC" id="3.6.1.66"/>
    </reaction>
</comment>
<evidence type="ECO:0000256" key="2">
    <source>
        <dbReference type="ARBA" id="ARBA00011738"/>
    </source>
</evidence>
<keyword evidence="5 10" id="KW-0378">Hydrolase</keyword>
<dbReference type="GO" id="GO:0009117">
    <property type="term" value="P:nucleotide metabolic process"/>
    <property type="evidence" value="ECO:0007669"/>
    <property type="project" value="UniProtKB-KW"/>
</dbReference>
<dbReference type="GO" id="GO:0035870">
    <property type="term" value="F:dITP diphosphatase activity"/>
    <property type="evidence" value="ECO:0007669"/>
    <property type="project" value="UniProtKB-UniRule"/>
</dbReference>
<dbReference type="RefSeq" id="WP_144308335.1">
    <property type="nucleotide sequence ID" value="NZ_VMNK01000003.1"/>
</dbReference>